<keyword evidence="4" id="KW-0574">Periplasm</keyword>
<dbReference type="Gene3D" id="3.30.200.100">
    <property type="entry name" value="MucB/RseB, C-terminal domain"/>
    <property type="match status" value="1"/>
</dbReference>
<dbReference type="Pfam" id="PF17188">
    <property type="entry name" value="MucB_RseB_C"/>
    <property type="match status" value="1"/>
</dbReference>
<dbReference type="GO" id="GO:0032885">
    <property type="term" value="P:regulation of polysaccharide biosynthetic process"/>
    <property type="evidence" value="ECO:0007669"/>
    <property type="project" value="TreeGrafter"/>
</dbReference>
<dbReference type="PIRSF" id="PIRSF005427">
    <property type="entry name" value="RseB"/>
    <property type="match status" value="1"/>
</dbReference>
<dbReference type="KEGG" id="boz:DBV39_08770"/>
<evidence type="ECO:0000256" key="3">
    <source>
        <dbReference type="ARBA" id="ARBA00022729"/>
    </source>
</evidence>
<keyword evidence="5" id="KW-0812">Transmembrane</keyword>
<feature type="transmembrane region" description="Helical" evidence="5">
    <location>
        <begin position="23"/>
        <end position="43"/>
    </location>
</feature>
<dbReference type="InterPro" id="IPR033436">
    <property type="entry name" value="MucB/RseB_C"/>
</dbReference>
<comment type="similarity">
    <text evidence="2">Belongs to the RseB family.</text>
</comment>
<comment type="subcellular location">
    <subcellularLocation>
        <location evidence="1">Periplasm</location>
    </subcellularLocation>
</comment>
<evidence type="ECO:0000256" key="2">
    <source>
        <dbReference type="ARBA" id="ARBA00008150"/>
    </source>
</evidence>
<name>A0A2R4XIZ2_9BURK</name>
<dbReference type="InterPro" id="IPR033434">
    <property type="entry name" value="MucB/RseB_N"/>
</dbReference>
<dbReference type="Gene3D" id="2.50.20.10">
    <property type="entry name" value="Lipoprotein localisation LolA/LolB/LppX"/>
    <property type="match status" value="1"/>
</dbReference>
<dbReference type="InterPro" id="IPR038484">
    <property type="entry name" value="MucB/RseB_C_sf"/>
</dbReference>
<sequence>MGRANLDSASIVHAWEHTVKGQFARLVVAGLVACLLPVGAVLARSDTASNLLEQIQEAARTLDYKGVFAYQNNGQMQAYRITHRYRDGNEQERLEVLDNVQREFHRHNDVVHCLIPDRELVLIESRGNARFPGLLMASGPDFSEHYQLTRSEKPGRIAGRSCVRVDIVPKDNLRPQFRLCADESTGLLLKAQVLEPGGRISQQVAFTQVEIGVPISDEEFVAPWDVSGWKKVNREPVAVDLNAMGWRYVVPDGYQISQQARRLFQDGREVDQIILTDGLANISIFIEPYQENLSQHHSTGPRHIGSVNLYGKRVGDDWVMIVGEVPAATVQIVADSINRVSE</sequence>
<dbReference type="GO" id="GO:0045152">
    <property type="term" value="F:antisigma factor binding"/>
    <property type="evidence" value="ECO:0007669"/>
    <property type="project" value="TreeGrafter"/>
</dbReference>
<feature type="domain" description="MucB/RseB C-terminal" evidence="7">
    <location>
        <begin position="244"/>
        <end position="337"/>
    </location>
</feature>
<keyword evidence="3" id="KW-0732">Signal</keyword>
<accession>A0A2R4XIZ2</accession>
<dbReference type="PANTHER" id="PTHR38782:SF1">
    <property type="entry name" value="SIGMA-E FACTOR REGULATORY PROTEIN RSEB"/>
    <property type="match status" value="1"/>
</dbReference>
<organism evidence="8 9">
    <name type="scientific">Orrella marina</name>
    <dbReference type="NCBI Taxonomy" id="2163011"/>
    <lineage>
        <taxon>Bacteria</taxon>
        <taxon>Pseudomonadati</taxon>
        <taxon>Pseudomonadota</taxon>
        <taxon>Betaproteobacteria</taxon>
        <taxon>Burkholderiales</taxon>
        <taxon>Alcaligenaceae</taxon>
        <taxon>Orrella</taxon>
    </lineage>
</organism>
<evidence type="ECO:0000313" key="8">
    <source>
        <dbReference type="EMBL" id="AWB33786.1"/>
    </source>
</evidence>
<evidence type="ECO:0000259" key="6">
    <source>
        <dbReference type="Pfam" id="PF03888"/>
    </source>
</evidence>
<evidence type="ECO:0000256" key="4">
    <source>
        <dbReference type="ARBA" id="ARBA00022764"/>
    </source>
</evidence>
<dbReference type="Proteomes" id="UP000244571">
    <property type="component" value="Chromosome"/>
</dbReference>
<keyword evidence="5" id="KW-0472">Membrane</keyword>
<protein>
    <submittedName>
        <fullName evidence="8">Siderophore-interacting protein</fullName>
    </submittedName>
</protein>
<evidence type="ECO:0000259" key="7">
    <source>
        <dbReference type="Pfam" id="PF17188"/>
    </source>
</evidence>
<gene>
    <name evidence="8" type="ORF">DBV39_08770</name>
</gene>
<dbReference type="GO" id="GO:0030288">
    <property type="term" value="C:outer membrane-bounded periplasmic space"/>
    <property type="evidence" value="ECO:0007669"/>
    <property type="project" value="TreeGrafter"/>
</dbReference>
<reference evidence="8 9" key="1">
    <citation type="submission" date="2018-04" db="EMBL/GenBank/DDBJ databases">
        <title>Bordetella sp. HZ20 isolated from seawater.</title>
        <authorList>
            <person name="Sun C."/>
        </authorList>
    </citation>
    <scope>NUCLEOTIDE SEQUENCE [LARGE SCALE GENOMIC DNA]</scope>
    <source>
        <strain evidence="8 9">HZ20</strain>
    </source>
</reference>
<dbReference type="Pfam" id="PF03888">
    <property type="entry name" value="MucB_RseB"/>
    <property type="match status" value="1"/>
</dbReference>
<evidence type="ECO:0000256" key="5">
    <source>
        <dbReference type="SAM" id="Phobius"/>
    </source>
</evidence>
<evidence type="ECO:0000313" key="9">
    <source>
        <dbReference type="Proteomes" id="UP000244571"/>
    </source>
</evidence>
<dbReference type="InterPro" id="IPR005588">
    <property type="entry name" value="MucB_RseB"/>
</dbReference>
<dbReference type="AlphaFoldDB" id="A0A2R4XIZ2"/>
<keyword evidence="5" id="KW-1133">Transmembrane helix</keyword>
<proteinExistence type="inferred from homology"/>
<dbReference type="PANTHER" id="PTHR38782">
    <property type="match status" value="1"/>
</dbReference>
<evidence type="ECO:0000256" key="1">
    <source>
        <dbReference type="ARBA" id="ARBA00004418"/>
    </source>
</evidence>
<keyword evidence="9" id="KW-1185">Reference proteome</keyword>
<dbReference type="EMBL" id="CP028901">
    <property type="protein sequence ID" value="AWB33786.1"/>
    <property type="molecule type" value="Genomic_DNA"/>
</dbReference>
<dbReference type="CDD" id="cd16327">
    <property type="entry name" value="RseB"/>
    <property type="match status" value="1"/>
</dbReference>
<feature type="domain" description="MucB/RseB N-terminal" evidence="6">
    <location>
        <begin position="48"/>
        <end position="221"/>
    </location>
</feature>